<keyword evidence="1" id="KW-0812">Transmembrane</keyword>
<keyword evidence="1" id="KW-1133">Transmembrane helix</keyword>
<dbReference type="KEGG" id="alus:STSP2_03191"/>
<dbReference type="RefSeq" id="WP_146663623.1">
    <property type="nucleotide sequence ID" value="NZ_CP019791.1"/>
</dbReference>
<keyword evidence="1" id="KW-0472">Membrane</keyword>
<feature type="transmembrane region" description="Helical" evidence="1">
    <location>
        <begin position="161"/>
        <end position="178"/>
    </location>
</feature>
<dbReference type="PROSITE" id="PS51257">
    <property type="entry name" value="PROKAR_LIPOPROTEIN"/>
    <property type="match status" value="1"/>
</dbReference>
<keyword evidence="3" id="KW-1185">Reference proteome</keyword>
<dbReference type="STRING" id="1936003.STSP2_03191"/>
<name>A0A1U9NQU7_9BACT</name>
<evidence type="ECO:0000313" key="2">
    <source>
        <dbReference type="EMBL" id="AQT69990.1"/>
    </source>
</evidence>
<feature type="transmembrane region" description="Helical" evidence="1">
    <location>
        <begin position="137"/>
        <end position="155"/>
    </location>
</feature>
<dbReference type="EMBL" id="CP019791">
    <property type="protein sequence ID" value="AQT69990.1"/>
    <property type="molecule type" value="Genomic_DNA"/>
</dbReference>
<evidence type="ECO:0000313" key="3">
    <source>
        <dbReference type="Proteomes" id="UP000189674"/>
    </source>
</evidence>
<reference evidence="3" key="1">
    <citation type="submission" date="2017-02" db="EMBL/GenBank/DDBJ databases">
        <title>Comparative genomics and description of representatives of a novel lineage of planctomycetes thriving in anoxic sediments.</title>
        <authorList>
            <person name="Spring S."/>
            <person name="Bunk B."/>
            <person name="Sproer C."/>
        </authorList>
    </citation>
    <scope>NUCLEOTIDE SEQUENCE [LARGE SCALE GENOMIC DNA]</scope>
    <source>
        <strain evidence="3">ST-NAGAB-D1</strain>
    </source>
</reference>
<dbReference type="Proteomes" id="UP000189674">
    <property type="component" value="Chromosome"/>
</dbReference>
<evidence type="ECO:0000256" key="1">
    <source>
        <dbReference type="SAM" id="Phobius"/>
    </source>
</evidence>
<proteinExistence type="predicted"/>
<accession>A0A1U9NQU7</accession>
<evidence type="ECO:0008006" key="4">
    <source>
        <dbReference type="Google" id="ProtNLM"/>
    </source>
</evidence>
<sequence length="457" mass="51169">MNTPRPSHENIRRTLLLQFLIGACIHLTFAAIVLNTDSACTAVKTSTTQQTWIAPDTISYVNPAEKYLSEFDRHGLLGPPNRYRTMGYPALIALTMKISPTHWITLLIYFQAVVSALIYPALSIISRTLFASTTRQLNALFIFMLFVGAYVSRVAYVLTDLIFVVSFYAGLASAMLMIIRRSWLWLIPQVLLIGYASLVRPTLYFFPVLHLAILTALAVRHCRTHKTPALKYAALILCSIIPITAIAAIPTIKNYKHYNTAVPSHVLGINAFNITGKYVLTQQNRQDLYQQYLAEIKAQPDPASEYHKRVESAVKIFKQYPLTTLRAMAGSSAKMLGITHWLPAFQHFNKSWWYLSSNARNKAENSTLVKYVSLFFAAVHLAVYAAFALFLLNLLTHKKLTFLLILLATLAYLIGPVFIAGGGARLRLPAEGIIIICALHYISHKLTSKTQPAHTAR</sequence>
<gene>
    <name evidence="2" type="ORF">STSP2_03191</name>
</gene>
<dbReference type="OrthoDB" id="5724033at2"/>
<protein>
    <recommendedName>
        <fullName evidence="4">Glycosyltransferase RgtA/B/C/D-like domain-containing protein</fullName>
    </recommendedName>
</protein>
<organism evidence="2 3">
    <name type="scientific">Anaerohalosphaera lusitana</name>
    <dbReference type="NCBI Taxonomy" id="1936003"/>
    <lineage>
        <taxon>Bacteria</taxon>
        <taxon>Pseudomonadati</taxon>
        <taxon>Planctomycetota</taxon>
        <taxon>Phycisphaerae</taxon>
        <taxon>Sedimentisphaerales</taxon>
        <taxon>Anaerohalosphaeraceae</taxon>
        <taxon>Anaerohalosphaera</taxon>
    </lineage>
</organism>
<feature type="transmembrane region" description="Helical" evidence="1">
    <location>
        <begin position="232"/>
        <end position="252"/>
    </location>
</feature>
<feature type="transmembrane region" description="Helical" evidence="1">
    <location>
        <begin position="204"/>
        <end position="220"/>
    </location>
</feature>
<feature type="transmembrane region" description="Helical" evidence="1">
    <location>
        <begin position="371"/>
        <end position="395"/>
    </location>
</feature>
<dbReference type="AlphaFoldDB" id="A0A1U9NQU7"/>
<feature type="transmembrane region" description="Helical" evidence="1">
    <location>
        <begin position="402"/>
        <end position="420"/>
    </location>
</feature>
<feature type="transmembrane region" description="Helical" evidence="1">
    <location>
        <begin position="103"/>
        <end position="125"/>
    </location>
</feature>